<evidence type="ECO:0000313" key="3">
    <source>
        <dbReference type="Proteomes" id="UP000054279"/>
    </source>
</evidence>
<dbReference type="HOGENOM" id="CLU_1489907_0_0_1"/>
<dbReference type="Proteomes" id="UP000054279">
    <property type="component" value="Unassembled WGS sequence"/>
</dbReference>
<protein>
    <submittedName>
        <fullName evidence="2">Uncharacterized protein</fullName>
    </submittedName>
</protein>
<sequence>MILRIEFRAAKSIAGMSTLFHYGKNLQHISVVDIQIYHSNKSRFNTKTGGCIFDRESYRCKFTDAKHYIETGAYRRRAEPVFQRLASSRPNRKVHSDAFVEANDASDNTVVARTRFRPANNGEIRCYSFIIQAWSERISIDTTTMLPSVVAAVLVDFPLQISNKPPTSDQHDDTPEISNKE</sequence>
<dbReference type="AlphaFoldDB" id="A0A0C9VH51"/>
<dbReference type="EMBL" id="KN837106">
    <property type="protein sequence ID" value="KIJ46566.1"/>
    <property type="molecule type" value="Genomic_DNA"/>
</dbReference>
<evidence type="ECO:0000256" key="1">
    <source>
        <dbReference type="SAM" id="MobiDB-lite"/>
    </source>
</evidence>
<evidence type="ECO:0000313" key="2">
    <source>
        <dbReference type="EMBL" id="KIJ46566.1"/>
    </source>
</evidence>
<proteinExistence type="predicted"/>
<organism evidence="2 3">
    <name type="scientific">Sphaerobolus stellatus (strain SS14)</name>
    <dbReference type="NCBI Taxonomy" id="990650"/>
    <lineage>
        <taxon>Eukaryota</taxon>
        <taxon>Fungi</taxon>
        <taxon>Dikarya</taxon>
        <taxon>Basidiomycota</taxon>
        <taxon>Agaricomycotina</taxon>
        <taxon>Agaricomycetes</taxon>
        <taxon>Phallomycetidae</taxon>
        <taxon>Geastrales</taxon>
        <taxon>Sphaerobolaceae</taxon>
        <taxon>Sphaerobolus</taxon>
    </lineage>
</organism>
<feature type="compositionally biased region" description="Basic and acidic residues" evidence="1">
    <location>
        <begin position="169"/>
        <end position="181"/>
    </location>
</feature>
<accession>A0A0C9VH51</accession>
<feature type="region of interest" description="Disordered" evidence="1">
    <location>
        <begin position="162"/>
        <end position="181"/>
    </location>
</feature>
<reference evidence="2 3" key="1">
    <citation type="submission" date="2014-06" db="EMBL/GenBank/DDBJ databases">
        <title>Evolutionary Origins and Diversification of the Mycorrhizal Mutualists.</title>
        <authorList>
            <consortium name="DOE Joint Genome Institute"/>
            <consortium name="Mycorrhizal Genomics Consortium"/>
            <person name="Kohler A."/>
            <person name="Kuo A."/>
            <person name="Nagy L.G."/>
            <person name="Floudas D."/>
            <person name="Copeland A."/>
            <person name="Barry K.W."/>
            <person name="Cichocki N."/>
            <person name="Veneault-Fourrey C."/>
            <person name="LaButti K."/>
            <person name="Lindquist E.A."/>
            <person name="Lipzen A."/>
            <person name="Lundell T."/>
            <person name="Morin E."/>
            <person name="Murat C."/>
            <person name="Riley R."/>
            <person name="Ohm R."/>
            <person name="Sun H."/>
            <person name="Tunlid A."/>
            <person name="Henrissat B."/>
            <person name="Grigoriev I.V."/>
            <person name="Hibbett D.S."/>
            <person name="Martin F."/>
        </authorList>
    </citation>
    <scope>NUCLEOTIDE SEQUENCE [LARGE SCALE GENOMIC DNA]</scope>
    <source>
        <strain evidence="2 3">SS14</strain>
    </source>
</reference>
<keyword evidence="3" id="KW-1185">Reference proteome</keyword>
<name>A0A0C9VH51_SPHS4</name>
<gene>
    <name evidence="2" type="ORF">M422DRAFT_249716</name>
</gene>